<feature type="domain" description="Uroporphyrinogen decarboxylase (URO-D)" evidence="10">
    <location>
        <begin position="22"/>
        <end position="31"/>
    </location>
</feature>
<evidence type="ECO:0000313" key="13">
    <source>
        <dbReference type="Proteomes" id="UP000823201"/>
    </source>
</evidence>
<evidence type="ECO:0000256" key="3">
    <source>
        <dbReference type="ARBA" id="ARBA00012288"/>
    </source>
</evidence>
<proteinExistence type="inferred from homology"/>
<evidence type="ECO:0000256" key="8">
    <source>
        <dbReference type="RuleBase" id="RU000554"/>
    </source>
</evidence>
<feature type="binding site" evidence="7">
    <location>
        <position position="319"/>
    </location>
    <ligand>
        <name>substrate</name>
    </ligand>
</feature>
<comment type="subunit">
    <text evidence="7">Homodimer.</text>
</comment>
<feature type="binding site" evidence="7">
    <location>
        <position position="206"/>
    </location>
    <ligand>
        <name>substrate</name>
    </ligand>
</feature>
<evidence type="ECO:0000256" key="2">
    <source>
        <dbReference type="ARBA" id="ARBA00009935"/>
    </source>
</evidence>
<evidence type="ECO:0000256" key="4">
    <source>
        <dbReference type="ARBA" id="ARBA00022793"/>
    </source>
</evidence>
<feature type="binding site" evidence="7">
    <location>
        <begin position="27"/>
        <end position="31"/>
    </location>
    <ligand>
        <name>substrate</name>
    </ligand>
</feature>
<evidence type="ECO:0000259" key="10">
    <source>
        <dbReference type="PROSITE" id="PS00906"/>
    </source>
</evidence>
<keyword evidence="4 7" id="KW-0210">Decarboxylase</keyword>
<feature type="binding site" evidence="7">
    <location>
        <position position="46"/>
    </location>
    <ligand>
        <name>substrate</name>
    </ligand>
</feature>
<evidence type="ECO:0000256" key="7">
    <source>
        <dbReference type="HAMAP-Rule" id="MF_00218"/>
    </source>
</evidence>
<feature type="binding site" evidence="7">
    <location>
        <position position="151"/>
    </location>
    <ligand>
        <name>substrate</name>
    </ligand>
</feature>
<dbReference type="InterPro" id="IPR006361">
    <property type="entry name" value="Uroporphyrinogen_deCO2ase_HemE"/>
</dbReference>
<keyword evidence="5 7" id="KW-0456">Lyase</keyword>
<keyword evidence="13" id="KW-1185">Reference proteome</keyword>
<dbReference type="HAMAP" id="MF_00218">
    <property type="entry name" value="URO_D"/>
    <property type="match status" value="1"/>
</dbReference>
<dbReference type="CDD" id="cd00717">
    <property type="entry name" value="URO-D"/>
    <property type="match status" value="1"/>
</dbReference>
<evidence type="ECO:0000256" key="1">
    <source>
        <dbReference type="ARBA" id="ARBA00004804"/>
    </source>
</evidence>
<comment type="pathway">
    <text evidence="1 7 8">Porphyrin-containing compound metabolism; protoporphyrin-IX biosynthesis; coproporphyrinogen-III from 5-aminolevulinate: step 4/4.</text>
</comment>
<keyword evidence="6 7" id="KW-0627">Porphyrin biosynthesis</keyword>
<evidence type="ECO:0000313" key="12">
    <source>
        <dbReference type="EMBL" id="MBM7656632.1"/>
    </source>
</evidence>
<dbReference type="Pfam" id="PF01208">
    <property type="entry name" value="URO-D"/>
    <property type="match status" value="1"/>
</dbReference>
<dbReference type="PROSITE" id="PS00906">
    <property type="entry name" value="UROD_1"/>
    <property type="match status" value="1"/>
</dbReference>
<evidence type="ECO:0000259" key="11">
    <source>
        <dbReference type="PROSITE" id="PS00907"/>
    </source>
</evidence>
<dbReference type="InterPro" id="IPR000257">
    <property type="entry name" value="Uroporphyrinogen_deCOase"/>
</dbReference>
<dbReference type="PANTHER" id="PTHR21091">
    <property type="entry name" value="METHYLTETRAHYDROFOLATE:HOMOCYSTEINE METHYLTRANSFERASE RELATED"/>
    <property type="match status" value="1"/>
</dbReference>
<comment type="similarity">
    <text evidence="2 7 9">Belongs to the uroporphyrinogen decarboxylase family.</text>
</comment>
<dbReference type="Proteomes" id="UP000823201">
    <property type="component" value="Unassembled WGS sequence"/>
</dbReference>
<accession>A0ABS2Q4B8</accession>
<dbReference type="SUPFAM" id="SSF51726">
    <property type="entry name" value="UROD/MetE-like"/>
    <property type="match status" value="1"/>
</dbReference>
<comment type="catalytic activity">
    <reaction evidence="7 8">
        <text>uroporphyrinogen III + 4 H(+) = coproporphyrinogen III + 4 CO2</text>
        <dbReference type="Rhea" id="RHEA:19865"/>
        <dbReference type="ChEBI" id="CHEBI:15378"/>
        <dbReference type="ChEBI" id="CHEBI:16526"/>
        <dbReference type="ChEBI" id="CHEBI:57308"/>
        <dbReference type="ChEBI" id="CHEBI:57309"/>
        <dbReference type="EC" id="4.1.1.37"/>
    </reaction>
</comment>
<reference evidence="12 13" key="1">
    <citation type="submission" date="2021-01" db="EMBL/GenBank/DDBJ databases">
        <title>Genomic Encyclopedia of Type Strains, Phase IV (KMG-IV): sequencing the most valuable type-strain genomes for metagenomic binning, comparative biology and taxonomic classification.</title>
        <authorList>
            <person name="Goeker M."/>
        </authorList>
    </citation>
    <scope>NUCLEOTIDE SEQUENCE [LARGE SCALE GENOMIC DNA]</scope>
    <source>
        <strain evidence="12 13">DSM 100968</strain>
    </source>
</reference>
<dbReference type="PANTHER" id="PTHR21091:SF169">
    <property type="entry name" value="UROPORPHYRINOGEN DECARBOXYLASE"/>
    <property type="match status" value="1"/>
</dbReference>
<organism evidence="12 13">
    <name type="scientific">Sporolactobacillus spathodeae</name>
    <dbReference type="NCBI Taxonomy" id="1465502"/>
    <lineage>
        <taxon>Bacteria</taxon>
        <taxon>Bacillati</taxon>
        <taxon>Bacillota</taxon>
        <taxon>Bacilli</taxon>
        <taxon>Bacillales</taxon>
        <taxon>Sporolactobacillaceae</taxon>
        <taxon>Sporolactobacillus</taxon>
    </lineage>
</organism>
<dbReference type="PROSITE" id="PS00907">
    <property type="entry name" value="UROD_2"/>
    <property type="match status" value="1"/>
</dbReference>
<evidence type="ECO:0000256" key="6">
    <source>
        <dbReference type="ARBA" id="ARBA00023244"/>
    </source>
</evidence>
<dbReference type="EMBL" id="JAFBEV010000001">
    <property type="protein sequence ID" value="MBM7656632.1"/>
    <property type="molecule type" value="Genomic_DNA"/>
</dbReference>
<evidence type="ECO:0000256" key="9">
    <source>
        <dbReference type="RuleBase" id="RU004169"/>
    </source>
</evidence>
<dbReference type="GO" id="GO:0004853">
    <property type="term" value="F:uroporphyrinogen decarboxylase activity"/>
    <property type="evidence" value="ECO:0007669"/>
    <property type="project" value="UniProtKB-EC"/>
</dbReference>
<name>A0ABS2Q4B8_9BACL</name>
<comment type="function">
    <text evidence="7">Catalyzes the decarboxylation of four acetate groups of uroporphyrinogen-III to yield coproporphyrinogen-III.</text>
</comment>
<dbReference type="RefSeq" id="WP_205004997.1">
    <property type="nucleotide sequence ID" value="NZ_CBCRXA010000001.1"/>
</dbReference>
<feature type="binding site" evidence="7">
    <location>
        <position position="76"/>
    </location>
    <ligand>
        <name>substrate</name>
    </ligand>
</feature>
<feature type="domain" description="Uroporphyrinogen decarboxylase (URO-D)" evidence="11">
    <location>
        <begin position="139"/>
        <end position="155"/>
    </location>
</feature>
<dbReference type="Gene3D" id="3.20.20.210">
    <property type="match status" value="1"/>
</dbReference>
<dbReference type="EC" id="4.1.1.37" evidence="3 7"/>
<protein>
    <recommendedName>
        <fullName evidence="3 7">Uroporphyrinogen decarboxylase</fullName>
        <shortName evidence="7">UPD</shortName>
        <shortName evidence="7">URO-D</shortName>
        <ecNumber evidence="3 7">4.1.1.37</ecNumber>
    </recommendedName>
</protein>
<gene>
    <name evidence="7" type="primary">hemE</name>
    <name evidence="12" type="ORF">JOC27_000068</name>
</gene>
<dbReference type="InterPro" id="IPR038071">
    <property type="entry name" value="UROD/MetE-like_sf"/>
</dbReference>
<comment type="subcellular location">
    <subcellularLocation>
        <location evidence="7">Cytoplasm</location>
    </subcellularLocation>
</comment>
<dbReference type="NCBIfam" id="TIGR01464">
    <property type="entry name" value="hemE"/>
    <property type="match status" value="1"/>
</dbReference>
<feature type="site" description="Transition state stabilizer" evidence="7">
    <location>
        <position position="76"/>
    </location>
</feature>
<comment type="caution">
    <text evidence="12">The sequence shown here is derived from an EMBL/GenBank/DDBJ whole genome shotgun (WGS) entry which is preliminary data.</text>
</comment>
<keyword evidence="7" id="KW-0963">Cytoplasm</keyword>
<sequence length="343" mass="38671">MSPLFNDIFLRACRNESVPHTPVWFMRQAGRYQAEYRAIREKYSFFEISHHPEICAQVTKMPVDNLGVDAAILFADIMTPLKARGLDVSIVENVGPVIKHPIRTGSDLAQLHQLEPNRDLPFVLETIETLHQQLTVPLIGFAGAPFTLASYLIEGGPSKNYHLTKAFMYTHSEDWQALMNDLAEMTITYLSAQIRAGAQAVQIFDSWVGSLSCEDYSRYIAPTMQHIFQALRETDAVTLYFSAGAGHLLPEWVKLPVDVLSVDWRTAPEGLTNAKVPQAIQGNIDPALLLAPWPLLQERVERLLDQMNGRSGYIFNLGHGVFPEVKQETLLRLTEFVHHYTSK</sequence>
<evidence type="ECO:0000256" key="5">
    <source>
        <dbReference type="ARBA" id="ARBA00023239"/>
    </source>
</evidence>